<evidence type="ECO:0000256" key="2">
    <source>
        <dbReference type="ARBA" id="ARBA00022598"/>
    </source>
</evidence>
<sequence length="341" mass="34974">MALKRFVQQHVDIAVIETGLGGATDATNVFGPEQLQLAVLTAIGLDHVEALGGSLRSIAAAKAGIMKAGVPVVVGPQGGLGSSPDAAAGDVSCSKPPEQQQQHQKRGDIDVDSSAEVWQVLRAAAGRPDMQCPVVAAEQAVQVTPVTAVAAALLLRQRGWAGISAEAIAAGLQHAWLPGRFQVAEMPGSVGYHVIFDAAHTEDSAAALASTLRDAFPHQPVALVLAMAGDKQHREVCGALQACKPSVVVFTTVPIAGSHYRAAPPGTLAAQWQAASMLGPGRPLRCRQLIQANLGAALEKARHELTAHGSRAGVVVVTGSLHAVAAAMKQLGLAPASLRAS</sequence>
<feature type="region of interest" description="Disordered" evidence="7">
    <location>
        <begin position="81"/>
        <end position="110"/>
    </location>
</feature>
<evidence type="ECO:0000256" key="3">
    <source>
        <dbReference type="ARBA" id="ARBA00022723"/>
    </source>
</evidence>
<dbReference type="SUPFAM" id="SSF53244">
    <property type="entry name" value="MurD-like peptide ligases, peptide-binding domain"/>
    <property type="match status" value="1"/>
</dbReference>
<evidence type="ECO:0000256" key="5">
    <source>
        <dbReference type="ARBA" id="ARBA00022840"/>
    </source>
</evidence>
<keyword evidence="10" id="KW-1185">Reference proteome</keyword>
<keyword evidence="4" id="KW-0547">Nucleotide-binding</keyword>
<proteinExistence type="inferred from homology"/>
<keyword evidence="6" id="KW-0460">Magnesium</keyword>
<evidence type="ECO:0000313" key="10">
    <source>
        <dbReference type="Proteomes" id="UP001244341"/>
    </source>
</evidence>
<keyword evidence="5" id="KW-0067">ATP-binding</keyword>
<keyword evidence="2" id="KW-0436">Ligase</keyword>
<dbReference type="EMBL" id="CP126217">
    <property type="protein sequence ID" value="WIA18665.1"/>
    <property type="molecule type" value="Genomic_DNA"/>
</dbReference>
<evidence type="ECO:0000256" key="1">
    <source>
        <dbReference type="ARBA" id="ARBA00008276"/>
    </source>
</evidence>
<gene>
    <name evidence="9" type="ORF">OEZ85_003369</name>
</gene>
<evidence type="ECO:0000259" key="8">
    <source>
        <dbReference type="Pfam" id="PF02875"/>
    </source>
</evidence>
<evidence type="ECO:0000256" key="6">
    <source>
        <dbReference type="ARBA" id="ARBA00022842"/>
    </source>
</evidence>
<feature type="domain" description="Mur ligase C-terminal" evidence="8">
    <location>
        <begin position="179"/>
        <end position="320"/>
    </location>
</feature>
<dbReference type="SUPFAM" id="SSF53623">
    <property type="entry name" value="MurD-like peptide ligases, catalytic domain"/>
    <property type="match status" value="1"/>
</dbReference>
<organism evidence="9 10">
    <name type="scientific">Tetradesmus obliquus</name>
    <name type="common">Green alga</name>
    <name type="synonym">Acutodesmus obliquus</name>
    <dbReference type="NCBI Taxonomy" id="3088"/>
    <lineage>
        <taxon>Eukaryota</taxon>
        <taxon>Viridiplantae</taxon>
        <taxon>Chlorophyta</taxon>
        <taxon>core chlorophytes</taxon>
        <taxon>Chlorophyceae</taxon>
        <taxon>CS clade</taxon>
        <taxon>Sphaeropleales</taxon>
        <taxon>Scenedesmaceae</taxon>
        <taxon>Tetradesmus</taxon>
    </lineage>
</organism>
<evidence type="ECO:0000313" key="9">
    <source>
        <dbReference type="EMBL" id="WIA18665.1"/>
    </source>
</evidence>
<evidence type="ECO:0000256" key="4">
    <source>
        <dbReference type="ARBA" id="ARBA00022741"/>
    </source>
</evidence>
<dbReference type="InterPro" id="IPR001645">
    <property type="entry name" value="Folylpolyglutamate_synth"/>
</dbReference>
<dbReference type="Pfam" id="PF02875">
    <property type="entry name" value="Mur_ligase_C"/>
    <property type="match status" value="1"/>
</dbReference>
<dbReference type="InterPro" id="IPR036615">
    <property type="entry name" value="Mur_ligase_C_dom_sf"/>
</dbReference>
<dbReference type="Proteomes" id="UP001244341">
    <property type="component" value="Chromosome 10b"/>
</dbReference>
<dbReference type="PANTHER" id="PTHR11136">
    <property type="entry name" value="FOLYLPOLYGLUTAMATE SYNTHASE-RELATED"/>
    <property type="match status" value="1"/>
</dbReference>
<reference evidence="9 10" key="1">
    <citation type="submission" date="2023-05" db="EMBL/GenBank/DDBJ databases">
        <title>A 100% complete, gapless, phased diploid assembly of the Scenedesmus obliquus UTEX 3031 genome.</title>
        <authorList>
            <person name="Biondi T.C."/>
            <person name="Hanschen E.R."/>
            <person name="Kwon T."/>
            <person name="Eng W."/>
            <person name="Kruse C.P.S."/>
            <person name="Koehler S.I."/>
            <person name="Kunde Y."/>
            <person name="Gleasner C.D."/>
            <person name="You Mak K.T."/>
            <person name="Polle J."/>
            <person name="Hovde B.T."/>
            <person name="Starkenburg S.R."/>
        </authorList>
    </citation>
    <scope>NUCLEOTIDE SEQUENCE [LARGE SCALE GENOMIC DNA]</scope>
    <source>
        <strain evidence="9 10">DOE0152z</strain>
    </source>
</reference>
<evidence type="ECO:0000256" key="7">
    <source>
        <dbReference type="SAM" id="MobiDB-lite"/>
    </source>
</evidence>
<dbReference type="InterPro" id="IPR036565">
    <property type="entry name" value="Mur-like_cat_sf"/>
</dbReference>
<comment type="similarity">
    <text evidence="1">Belongs to the folylpolyglutamate synthase family.</text>
</comment>
<dbReference type="PANTHER" id="PTHR11136:SF0">
    <property type="entry name" value="DIHYDROFOLATE SYNTHETASE-RELATED"/>
    <property type="match status" value="1"/>
</dbReference>
<dbReference type="Gene3D" id="3.40.1190.10">
    <property type="entry name" value="Mur-like, catalytic domain"/>
    <property type="match status" value="1"/>
</dbReference>
<protein>
    <recommendedName>
        <fullName evidence="8">Mur ligase C-terminal domain-containing protein</fullName>
    </recommendedName>
</protein>
<accession>A0ABY8UBU9</accession>
<name>A0ABY8UBU9_TETOB</name>
<dbReference type="Gene3D" id="3.90.190.20">
    <property type="entry name" value="Mur ligase, C-terminal domain"/>
    <property type="match status" value="1"/>
</dbReference>
<keyword evidence="3" id="KW-0479">Metal-binding</keyword>
<dbReference type="InterPro" id="IPR004101">
    <property type="entry name" value="Mur_ligase_C"/>
</dbReference>